<feature type="compositionally biased region" description="Low complexity" evidence="4">
    <location>
        <begin position="214"/>
        <end position="247"/>
    </location>
</feature>
<sequence length="564" mass="61488">MSLPQQPIQSDLYPVSFTDNDWAQILNNNQEAQDLLSTAIAQHEQYKEEDPMKRKGIISQMHQASQRKITDGESALRQGSEGDNSSDEGHSPGEGKPAPKKAGRKPLTTEPTNKRKAQNRAAQRAFRDRKERYVKSLEERIKELEEQNPSKTDVKLAEENLNLKVLVQKLETENYFLKEQSFTFDFPISQPGLYNVAKAQRDELISSTDNAGGQSSSDPESSTSSPPSQTLDSESSSSTPAATTVQSKPFASANVAKPLTFGQLPWSPPSSVGDSVPNSPHDNDMTTPEQDTVAPQPSYPDNAGVVPRARNGSPEEIALFSSLLDGTGNTYAIGSSLNLESQNNSSLAPFNTMHSLGQPSAQTLVSSNPSPASTLTALSDHSPTPTLEGLVNVPLVTSANNSILDFTPTTTGVSVPPLTYEQTQALFTDFRDPSDPHSFFASFEDPVEPAFPNDAMGELFNNQLLDYTNAFANVASTPSREESQEFFGEVAKANAGYMLLPLEENEKAIPCPLAWQKLAKHPKFDDLDIDDLCVELKKKAKCSGHGPVIPMAEMDRLMNKLDQE</sequence>
<dbReference type="OrthoDB" id="2593073at2759"/>
<gene>
    <name evidence="6" type="primary">YAP1_1</name>
    <name evidence="6" type="ORF">BG011_000625</name>
</gene>
<keyword evidence="7" id="KW-1185">Reference proteome</keyword>
<dbReference type="Pfam" id="PF00170">
    <property type="entry name" value="bZIP_1"/>
    <property type="match status" value="1"/>
</dbReference>
<dbReference type="Gene3D" id="1.20.5.170">
    <property type="match status" value="1"/>
</dbReference>
<dbReference type="SUPFAM" id="SSF57959">
    <property type="entry name" value="Leucine zipper domain"/>
    <property type="match status" value="1"/>
</dbReference>
<dbReference type="CDD" id="cd14688">
    <property type="entry name" value="bZIP_YAP"/>
    <property type="match status" value="1"/>
</dbReference>
<reference evidence="6" key="1">
    <citation type="journal article" date="2020" name="Fungal Divers.">
        <title>Resolving the Mortierellaceae phylogeny through synthesis of multi-gene phylogenetics and phylogenomics.</title>
        <authorList>
            <person name="Vandepol N."/>
            <person name="Liber J."/>
            <person name="Desiro A."/>
            <person name="Na H."/>
            <person name="Kennedy M."/>
            <person name="Barry K."/>
            <person name="Grigoriev I.V."/>
            <person name="Miller A.N."/>
            <person name="O'Donnell K."/>
            <person name="Stajich J.E."/>
            <person name="Bonito G."/>
        </authorList>
    </citation>
    <scope>NUCLEOTIDE SEQUENCE</scope>
    <source>
        <strain evidence="6">KOD948</strain>
    </source>
</reference>
<name>A0A9P6PK91_9FUNG</name>
<evidence type="ECO:0000256" key="1">
    <source>
        <dbReference type="ARBA" id="ARBA00004123"/>
    </source>
</evidence>
<evidence type="ECO:0000256" key="3">
    <source>
        <dbReference type="ARBA" id="ARBA00023242"/>
    </source>
</evidence>
<organism evidence="6 7">
    <name type="scientific">Mortierella polycephala</name>
    <dbReference type="NCBI Taxonomy" id="41804"/>
    <lineage>
        <taxon>Eukaryota</taxon>
        <taxon>Fungi</taxon>
        <taxon>Fungi incertae sedis</taxon>
        <taxon>Mucoromycota</taxon>
        <taxon>Mortierellomycotina</taxon>
        <taxon>Mortierellomycetes</taxon>
        <taxon>Mortierellales</taxon>
        <taxon>Mortierellaceae</taxon>
        <taxon>Mortierella</taxon>
    </lineage>
</organism>
<dbReference type="Gene3D" id="1.10.238.100">
    <property type="entry name" value="YAP1 redox domain. Chain B"/>
    <property type="match status" value="1"/>
</dbReference>
<dbReference type="PANTHER" id="PTHR40621:SF6">
    <property type="entry name" value="AP-1-LIKE TRANSCRIPTION FACTOR YAP1-RELATED"/>
    <property type="match status" value="1"/>
</dbReference>
<dbReference type="GO" id="GO:0033554">
    <property type="term" value="P:cellular response to stress"/>
    <property type="evidence" value="ECO:0007669"/>
    <property type="project" value="UniProtKB-ARBA"/>
</dbReference>
<evidence type="ECO:0000313" key="7">
    <source>
        <dbReference type="Proteomes" id="UP000726737"/>
    </source>
</evidence>
<feature type="region of interest" description="Disordered" evidence="4">
    <location>
        <begin position="43"/>
        <end position="131"/>
    </location>
</feature>
<dbReference type="GO" id="GO:0005737">
    <property type="term" value="C:cytoplasm"/>
    <property type="evidence" value="ECO:0007669"/>
    <property type="project" value="UniProtKB-SubCell"/>
</dbReference>
<dbReference type="GO" id="GO:0090575">
    <property type="term" value="C:RNA polymerase II transcription regulator complex"/>
    <property type="evidence" value="ECO:0007669"/>
    <property type="project" value="TreeGrafter"/>
</dbReference>
<protein>
    <submittedName>
        <fullName evidence="6">DNA-binding transcription factor yap1</fullName>
    </submittedName>
</protein>
<dbReference type="PANTHER" id="PTHR40621">
    <property type="entry name" value="TRANSCRIPTION FACTOR KAPC-RELATED"/>
    <property type="match status" value="1"/>
</dbReference>
<comment type="caution">
    <text evidence="6">The sequence shown here is derived from an EMBL/GenBank/DDBJ whole genome shotgun (WGS) entry which is preliminary data.</text>
</comment>
<accession>A0A9P6PK91</accession>
<dbReference type="SUPFAM" id="SSF111430">
    <property type="entry name" value="YAP1 redox domain"/>
    <property type="match status" value="1"/>
</dbReference>
<evidence type="ECO:0000256" key="4">
    <source>
        <dbReference type="SAM" id="MobiDB-lite"/>
    </source>
</evidence>
<dbReference type="InterPro" id="IPR004827">
    <property type="entry name" value="bZIP"/>
</dbReference>
<dbReference type="EMBL" id="JAAAJA010001133">
    <property type="protein sequence ID" value="KAG0248023.1"/>
    <property type="molecule type" value="Genomic_DNA"/>
</dbReference>
<dbReference type="GO" id="GO:0001228">
    <property type="term" value="F:DNA-binding transcription activator activity, RNA polymerase II-specific"/>
    <property type="evidence" value="ECO:0007669"/>
    <property type="project" value="TreeGrafter"/>
</dbReference>
<dbReference type="InterPro" id="IPR050936">
    <property type="entry name" value="AP-1-like"/>
</dbReference>
<feature type="region of interest" description="Disordered" evidence="4">
    <location>
        <begin position="206"/>
        <end position="249"/>
    </location>
</feature>
<dbReference type="InterPro" id="IPR023167">
    <property type="entry name" value="Yap1_redox_dom_sf"/>
</dbReference>
<dbReference type="Pfam" id="PF08601">
    <property type="entry name" value="PAP1"/>
    <property type="match status" value="1"/>
</dbReference>
<dbReference type="AlphaFoldDB" id="A0A9P6PK91"/>
<dbReference type="PROSITE" id="PS50217">
    <property type="entry name" value="BZIP"/>
    <property type="match status" value="1"/>
</dbReference>
<dbReference type="SMART" id="SM00338">
    <property type="entry name" value="BRLZ"/>
    <property type="match status" value="1"/>
</dbReference>
<proteinExistence type="predicted"/>
<feature type="compositionally biased region" description="Basic and acidic residues" evidence="4">
    <location>
        <begin position="44"/>
        <end position="53"/>
    </location>
</feature>
<feature type="compositionally biased region" description="Polar residues" evidence="4">
    <location>
        <begin position="269"/>
        <end position="295"/>
    </location>
</feature>
<keyword evidence="3" id="KW-0539">Nucleus</keyword>
<dbReference type="PROSITE" id="PS00036">
    <property type="entry name" value="BZIP_BASIC"/>
    <property type="match status" value="1"/>
</dbReference>
<feature type="region of interest" description="Disordered" evidence="4">
    <location>
        <begin position="261"/>
        <end position="309"/>
    </location>
</feature>
<evidence type="ECO:0000259" key="5">
    <source>
        <dbReference type="PROSITE" id="PS50217"/>
    </source>
</evidence>
<evidence type="ECO:0000256" key="2">
    <source>
        <dbReference type="ARBA" id="ARBA00004496"/>
    </source>
</evidence>
<dbReference type="Proteomes" id="UP000726737">
    <property type="component" value="Unassembled WGS sequence"/>
</dbReference>
<feature type="domain" description="BZIP" evidence="5">
    <location>
        <begin position="109"/>
        <end position="148"/>
    </location>
</feature>
<keyword evidence="6" id="KW-0238">DNA-binding</keyword>
<comment type="subcellular location">
    <subcellularLocation>
        <location evidence="2">Cytoplasm</location>
    </subcellularLocation>
    <subcellularLocation>
        <location evidence="1">Nucleus</location>
    </subcellularLocation>
</comment>
<dbReference type="InterPro" id="IPR013910">
    <property type="entry name" value="TF_PAP1"/>
</dbReference>
<dbReference type="GO" id="GO:0000976">
    <property type="term" value="F:transcription cis-regulatory region binding"/>
    <property type="evidence" value="ECO:0007669"/>
    <property type="project" value="InterPro"/>
</dbReference>
<evidence type="ECO:0000313" key="6">
    <source>
        <dbReference type="EMBL" id="KAG0248023.1"/>
    </source>
</evidence>
<dbReference type="InterPro" id="IPR046347">
    <property type="entry name" value="bZIP_sf"/>
</dbReference>